<proteinExistence type="predicted"/>
<reference evidence="4" key="1">
    <citation type="journal article" date="2019" name="Int. J. Syst. Evol. Microbiol.">
        <title>The Global Catalogue of Microorganisms (GCM) 10K type strain sequencing project: providing services to taxonomists for standard genome sequencing and annotation.</title>
        <authorList>
            <consortium name="The Broad Institute Genomics Platform"/>
            <consortium name="The Broad Institute Genome Sequencing Center for Infectious Disease"/>
            <person name="Wu L."/>
            <person name="Ma J."/>
        </authorList>
    </citation>
    <scope>NUCLEOTIDE SEQUENCE [LARGE SCALE GENOMIC DNA]</scope>
    <source>
        <strain evidence="4">KCTC 42739</strain>
    </source>
</reference>
<comment type="caution">
    <text evidence="3">The sequence shown here is derived from an EMBL/GenBank/DDBJ whole genome shotgun (WGS) entry which is preliminary data.</text>
</comment>
<keyword evidence="2" id="KW-1133">Transmembrane helix</keyword>
<gene>
    <name evidence="3" type="ORF">ACFONA_09260</name>
</gene>
<name>A0ABV7STM8_9SPHN</name>
<evidence type="ECO:0000256" key="2">
    <source>
        <dbReference type="SAM" id="Phobius"/>
    </source>
</evidence>
<evidence type="ECO:0000256" key="1">
    <source>
        <dbReference type="SAM" id="MobiDB-lite"/>
    </source>
</evidence>
<accession>A0ABV7STM8</accession>
<evidence type="ECO:0000313" key="3">
    <source>
        <dbReference type="EMBL" id="MFC3580349.1"/>
    </source>
</evidence>
<protein>
    <submittedName>
        <fullName evidence="3">Uncharacterized protein</fullName>
    </submittedName>
</protein>
<evidence type="ECO:0000313" key="4">
    <source>
        <dbReference type="Proteomes" id="UP001595713"/>
    </source>
</evidence>
<dbReference type="RefSeq" id="WP_261295757.1">
    <property type="nucleotide sequence ID" value="NZ_JANQBK010000019.1"/>
</dbReference>
<keyword evidence="2" id="KW-0472">Membrane</keyword>
<organism evidence="3 4">
    <name type="scientific">Sphingomonas hylomeconis</name>
    <dbReference type="NCBI Taxonomy" id="1395958"/>
    <lineage>
        <taxon>Bacteria</taxon>
        <taxon>Pseudomonadati</taxon>
        <taxon>Pseudomonadota</taxon>
        <taxon>Alphaproteobacteria</taxon>
        <taxon>Sphingomonadales</taxon>
        <taxon>Sphingomonadaceae</taxon>
        <taxon>Sphingomonas</taxon>
    </lineage>
</organism>
<feature type="compositionally biased region" description="Basic and acidic residues" evidence="1">
    <location>
        <begin position="1"/>
        <end position="19"/>
    </location>
</feature>
<feature type="region of interest" description="Disordered" evidence="1">
    <location>
        <begin position="1"/>
        <end position="21"/>
    </location>
</feature>
<keyword evidence="2" id="KW-0812">Transmembrane</keyword>
<dbReference type="EMBL" id="JBHRXP010000003">
    <property type="protein sequence ID" value="MFC3580349.1"/>
    <property type="molecule type" value="Genomic_DNA"/>
</dbReference>
<feature type="transmembrane region" description="Helical" evidence="2">
    <location>
        <begin position="31"/>
        <end position="49"/>
    </location>
</feature>
<sequence length="178" mass="19139">MVDSAESRIPDGIGDRHAQDQGGFARHANPLSILILGGMVVAAFLGAFGGGQARPLSISTPAAIVEVITPRTLRNGEFFETRIGVTAKNDIADLVIAVPPKLWRDMTINTMIPAPSEESFKQGSYRFSYGPLKKGDRLQMKVDGQINPPLFAGTEGEIAVLDGERRIGVIPFSIRVLP</sequence>
<keyword evidence="4" id="KW-1185">Reference proteome</keyword>
<dbReference type="Proteomes" id="UP001595713">
    <property type="component" value="Unassembled WGS sequence"/>
</dbReference>